<accession>A0A2N0QJD8</accession>
<sequence>MLKTAAVTTILLSSVTFNLVFATGSEDRGTIDKIYHIYVGKDYVGAVTDVAAVQKIVEVKEKEAKSQFKELSVDAESSISLVPEQ</sequence>
<dbReference type="Proteomes" id="UP000232688">
    <property type="component" value="Unassembled WGS sequence"/>
</dbReference>
<dbReference type="EMBL" id="LLXH01008187">
    <property type="protein sequence ID" value="PKC51167.1"/>
    <property type="molecule type" value="Genomic_DNA"/>
</dbReference>
<keyword evidence="1" id="KW-0732">Signal</keyword>
<feature type="signal peptide" evidence="1">
    <location>
        <begin position="1"/>
        <end position="22"/>
    </location>
</feature>
<evidence type="ECO:0000313" key="3">
    <source>
        <dbReference type="Proteomes" id="UP000232688"/>
    </source>
</evidence>
<feature type="non-terminal residue" evidence="2">
    <location>
        <position position="85"/>
    </location>
</feature>
<reference evidence="2 3" key="1">
    <citation type="submission" date="2017-10" db="EMBL/GenBank/DDBJ databases">
        <title>Extensive intraspecific genome diversity in a model arbuscular mycorrhizal fungus.</title>
        <authorList>
            <person name="Chen E.C.H."/>
            <person name="Morin E."/>
            <person name="Baudet D."/>
            <person name="Noel J."/>
            <person name="Ndikumana S."/>
            <person name="Charron P."/>
            <person name="St-Onge C."/>
            <person name="Giorgi J."/>
            <person name="Grigoriev I.V."/>
            <person name="Roux C."/>
            <person name="Martin F.M."/>
            <person name="Corradi N."/>
        </authorList>
    </citation>
    <scope>NUCLEOTIDE SEQUENCE [LARGE SCALE GENOMIC DNA]</scope>
    <source>
        <strain evidence="2 3">A1</strain>
    </source>
</reference>
<comment type="caution">
    <text evidence="2">The sequence shown here is derived from an EMBL/GenBank/DDBJ whole genome shotgun (WGS) entry which is preliminary data.</text>
</comment>
<dbReference type="VEuPathDB" id="FungiDB:RhiirA1_484372"/>
<protein>
    <recommendedName>
        <fullName evidence="4">Inhibitor I9 domain-containing protein</fullName>
    </recommendedName>
</protein>
<reference evidence="2 3" key="2">
    <citation type="submission" date="2017-10" db="EMBL/GenBank/DDBJ databases">
        <title>Genome analyses suggest a sexual origin of heterokaryosis in a supposedly ancient asexual fungus.</title>
        <authorList>
            <person name="Corradi N."/>
            <person name="Sedzielewska K."/>
            <person name="Noel J."/>
            <person name="Charron P."/>
            <person name="Farinelli L."/>
            <person name="Marton T."/>
            <person name="Kruger M."/>
            <person name="Pelin A."/>
            <person name="Brachmann A."/>
            <person name="Corradi N."/>
        </authorList>
    </citation>
    <scope>NUCLEOTIDE SEQUENCE [LARGE SCALE GENOMIC DNA]</scope>
    <source>
        <strain evidence="2 3">A1</strain>
    </source>
</reference>
<proteinExistence type="predicted"/>
<gene>
    <name evidence="2" type="ORF">RhiirA1_484372</name>
</gene>
<evidence type="ECO:0000256" key="1">
    <source>
        <dbReference type="SAM" id="SignalP"/>
    </source>
</evidence>
<dbReference type="AlphaFoldDB" id="A0A2N0QJD8"/>
<evidence type="ECO:0008006" key="4">
    <source>
        <dbReference type="Google" id="ProtNLM"/>
    </source>
</evidence>
<evidence type="ECO:0000313" key="2">
    <source>
        <dbReference type="EMBL" id="PKC51167.1"/>
    </source>
</evidence>
<name>A0A2N0QJD8_9GLOM</name>
<feature type="chain" id="PRO_5014994105" description="Inhibitor I9 domain-containing protein" evidence="1">
    <location>
        <begin position="23"/>
        <end position="85"/>
    </location>
</feature>
<organism evidence="2 3">
    <name type="scientific">Rhizophagus irregularis</name>
    <dbReference type="NCBI Taxonomy" id="588596"/>
    <lineage>
        <taxon>Eukaryota</taxon>
        <taxon>Fungi</taxon>
        <taxon>Fungi incertae sedis</taxon>
        <taxon>Mucoromycota</taxon>
        <taxon>Glomeromycotina</taxon>
        <taxon>Glomeromycetes</taxon>
        <taxon>Glomerales</taxon>
        <taxon>Glomeraceae</taxon>
        <taxon>Rhizophagus</taxon>
    </lineage>
</organism>